<dbReference type="SUPFAM" id="SSF53098">
    <property type="entry name" value="Ribonuclease H-like"/>
    <property type="match status" value="1"/>
</dbReference>
<feature type="compositionally biased region" description="Basic and acidic residues" evidence="1">
    <location>
        <begin position="158"/>
        <end position="183"/>
    </location>
</feature>
<feature type="region of interest" description="Disordered" evidence="1">
    <location>
        <begin position="155"/>
        <end position="183"/>
    </location>
</feature>
<dbReference type="Proteomes" id="UP001151760">
    <property type="component" value="Unassembled WGS sequence"/>
</dbReference>
<dbReference type="InterPro" id="IPR039537">
    <property type="entry name" value="Retrotran_Ty1/copia-like"/>
</dbReference>
<dbReference type="Gene3D" id="3.30.420.10">
    <property type="entry name" value="Ribonuclease H-like superfamily/Ribonuclease H"/>
    <property type="match status" value="1"/>
</dbReference>
<protein>
    <submittedName>
        <fullName evidence="2">Ribonuclease H-like domain-containing protein</fullName>
    </submittedName>
</protein>
<keyword evidence="3" id="KW-1185">Reference proteome</keyword>
<dbReference type="InterPro" id="IPR036397">
    <property type="entry name" value="RNaseH_sf"/>
</dbReference>
<organism evidence="2 3">
    <name type="scientific">Tanacetum coccineum</name>
    <dbReference type="NCBI Taxonomy" id="301880"/>
    <lineage>
        <taxon>Eukaryota</taxon>
        <taxon>Viridiplantae</taxon>
        <taxon>Streptophyta</taxon>
        <taxon>Embryophyta</taxon>
        <taxon>Tracheophyta</taxon>
        <taxon>Spermatophyta</taxon>
        <taxon>Magnoliopsida</taxon>
        <taxon>eudicotyledons</taxon>
        <taxon>Gunneridae</taxon>
        <taxon>Pentapetalae</taxon>
        <taxon>asterids</taxon>
        <taxon>campanulids</taxon>
        <taxon>Asterales</taxon>
        <taxon>Asteraceae</taxon>
        <taxon>Asteroideae</taxon>
        <taxon>Anthemideae</taxon>
        <taxon>Anthemidinae</taxon>
        <taxon>Tanacetum</taxon>
    </lineage>
</organism>
<comment type="caution">
    <text evidence="2">The sequence shown here is derived from an EMBL/GenBank/DDBJ whole genome shotgun (WGS) entry which is preliminary data.</text>
</comment>
<evidence type="ECO:0000313" key="2">
    <source>
        <dbReference type="EMBL" id="GJT46272.1"/>
    </source>
</evidence>
<evidence type="ECO:0000313" key="3">
    <source>
        <dbReference type="Proteomes" id="UP001151760"/>
    </source>
</evidence>
<evidence type="ECO:0000256" key="1">
    <source>
        <dbReference type="SAM" id="MobiDB-lite"/>
    </source>
</evidence>
<dbReference type="EMBL" id="BQNB010015970">
    <property type="protein sequence ID" value="GJT46272.1"/>
    <property type="molecule type" value="Genomic_DNA"/>
</dbReference>
<reference evidence="2" key="2">
    <citation type="submission" date="2022-01" db="EMBL/GenBank/DDBJ databases">
        <authorList>
            <person name="Yamashiro T."/>
            <person name="Shiraishi A."/>
            <person name="Satake H."/>
            <person name="Nakayama K."/>
        </authorList>
    </citation>
    <scope>NUCLEOTIDE SEQUENCE</scope>
</reference>
<proteinExistence type="predicted"/>
<accession>A0ABQ5E5Y4</accession>
<gene>
    <name evidence="2" type="ORF">Tco_0954987</name>
</gene>
<name>A0ABQ5E5Y4_9ASTR</name>
<dbReference type="PANTHER" id="PTHR42648">
    <property type="entry name" value="TRANSPOSASE, PUTATIVE-RELATED"/>
    <property type="match status" value="1"/>
</dbReference>
<reference evidence="2" key="1">
    <citation type="journal article" date="2022" name="Int. J. Mol. Sci.">
        <title>Draft Genome of Tanacetum Coccineum: Genomic Comparison of Closely Related Tanacetum-Family Plants.</title>
        <authorList>
            <person name="Yamashiro T."/>
            <person name="Shiraishi A."/>
            <person name="Nakayama K."/>
            <person name="Satake H."/>
        </authorList>
    </citation>
    <scope>NUCLEOTIDE SEQUENCE</scope>
</reference>
<dbReference type="InterPro" id="IPR012337">
    <property type="entry name" value="RNaseH-like_sf"/>
</dbReference>
<sequence length="269" mass="30076">MGVLQIGISAMVIENKVKTLTITTFRTGKLDFEDVCFVKELQHFNLFSVSQMCDKKNKVLFIDTECLVGDIIEFCGSKEIKREYSNAITPQQNGVAERKNRTLIEAARTMLADSFLPNTFWAESVSTACYVVIVEAEPAQEYYVLPLWSSYTSTVKSSETKNGGEKPKKDTNLKSNEKPVDKEEQAFLGELERLKRQEKDTDDAAEALRKEFSQNTEDLLLQATADRATSTKIVNTVNTPVNTASSTRIFCAGETSNPDTTNYADQDDS</sequence>
<dbReference type="PANTHER" id="PTHR42648:SF32">
    <property type="entry name" value="RIBONUCLEASE H-LIKE DOMAIN, GAG-PRE-INTEGRASE DOMAIN PROTEIN-RELATED"/>
    <property type="match status" value="1"/>
</dbReference>